<dbReference type="InterPro" id="IPR000515">
    <property type="entry name" value="MetI-like"/>
</dbReference>
<feature type="transmembrane region" description="Helical" evidence="7">
    <location>
        <begin position="236"/>
        <end position="256"/>
    </location>
</feature>
<keyword evidence="3" id="KW-1003">Cell membrane</keyword>
<feature type="transmembrane region" description="Helical" evidence="7">
    <location>
        <begin position="80"/>
        <end position="101"/>
    </location>
</feature>
<dbReference type="RefSeq" id="WP_170140076.1">
    <property type="nucleotide sequence ID" value="NZ_CP016353.1"/>
</dbReference>
<keyword evidence="4 7" id="KW-0812">Transmembrane</keyword>
<name>A0A222VL03_9PSEU</name>
<accession>A0A222VL03</accession>
<comment type="similarity">
    <text evidence="7">Belongs to the binding-protein-dependent transport system permease family.</text>
</comment>
<gene>
    <name evidence="8" type="ORF">SAMN05421630_102150</name>
</gene>
<keyword evidence="2 7" id="KW-0813">Transport</keyword>
<dbReference type="Gene3D" id="1.10.3720.10">
    <property type="entry name" value="MetI-like"/>
    <property type="match status" value="1"/>
</dbReference>
<dbReference type="GO" id="GO:0010438">
    <property type="term" value="P:cellular response to sulfur starvation"/>
    <property type="evidence" value="ECO:0007669"/>
    <property type="project" value="TreeGrafter"/>
</dbReference>
<dbReference type="STRING" id="530584.SAMN05421630_102150"/>
<dbReference type="GO" id="GO:0055085">
    <property type="term" value="P:transmembrane transport"/>
    <property type="evidence" value="ECO:0007669"/>
    <property type="project" value="InterPro"/>
</dbReference>
<dbReference type="SUPFAM" id="SSF161098">
    <property type="entry name" value="MetI-like"/>
    <property type="match status" value="1"/>
</dbReference>
<evidence type="ECO:0000256" key="6">
    <source>
        <dbReference type="ARBA" id="ARBA00023136"/>
    </source>
</evidence>
<keyword evidence="6 7" id="KW-0472">Membrane</keyword>
<evidence type="ECO:0000256" key="1">
    <source>
        <dbReference type="ARBA" id="ARBA00004651"/>
    </source>
</evidence>
<dbReference type="GO" id="GO:0005886">
    <property type="term" value="C:plasma membrane"/>
    <property type="evidence" value="ECO:0007669"/>
    <property type="project" value="UniProtKB-SubCell"/>
</dbReference>
<dbReference type="AlphaFoldDB" id="A0A222VL03"/>
<dbReference type="EMBL" id="FMZE01000002">
    <property type="protein sequence ID" value="SDC44895.1"/>
    <property type="molecule type" value="Genomic_DNA"/>
</dbReference>
<dbReference type="PANTHER" id="PTHR30151">
    <property type="entry name" value="ALKANE SULFONATE ABC TRANSPORTER-RELATED, MEMBRANE SUBUNIT"/>
    <property type="match status" value="1"/>
</dbReference>
<evidence type="ECO:0000256" key="5">
    <source>
        <dbReference type="ARBA" id="ARBA00022989"/>
    </source>
</evidence>
<dbReference type="PANTHER" id="PTHR30151:SF25">
    <property type="entry name" value="TAURINE TRANSPORT SYSTEM PERMEASE PROTEIN TAUC"/>
    <property type="match status" value="1"/>
</dbReference>
<evidence type="ECO:0000256" key="7">
    <source>
        <dbReference type="RuleBase" id="RU363032"/>
    </source>
</evidence>
<evidence type="ECO:0000313" key="9">
    <source>
        <dbReference type="Proteomes" id="UP000199494"/>
    </source>
</evidence>
<evidence type="ECO:0000313" key="8">
    <source>
        <dbReference type="EMBL" id="SDC44895.1"/>
    </source>
</evidence>
<protein>
    <submittedName>
        <fullName evidence="8">ABC-type nitrate/sulfonate/bicarbonate transport system, permease component</fullName>
    </submittedName>
</protein>
<reference evidence="8 9" key="1">
    <citation type="submission" date="2016-10" db="EMBL/GenBank/DDBJ databases">
        <authorList>
            <person name="de Groot N.N."/>
        </authorList>
    </citation>
    <scope>NUCLEOTIDE SEQUENCE [LARGE SCALE GENOMIC DNA]</scope>
    <source>
        <strain evidence="8 9">CGMCC 4.5506</strain>
    </source>
</reference>
<organism evidence="8 9">
    <name type="scientific">Prauserella marina</name>
    <dbReference type="NCBI Taxonomy" id="530584"/>
    <lineage>
        <taxon>Bacteria</taxon>
        <taxon>Bacillati</taxon>
        <taxon>Actinomycetota</taxon>
        <taxon>Actinomycetes</taxon>
        <taxon>Pseudonocardiales</taxon>
        <taxon>Pseudonocardiaceae</taxon>
        <taxon>Prauserella</taxon>
    </lineage>
</organism>
<dbReference type="PROSITE" id="PS50928">
    <property type="entry name" value="ABC_TM1"/>
    <property type="match status" value="1"/>
</dbReference>
<dbReference type="Proteomes" id="UP000199494">
    <property type="component" value="Unassembled WGS sequence"/>
</dbReference>
<dbReference type="InterPro" id="IPR035906">
    <property type="entry name" value="MetI-like_sf"/>
</dbReference>
<evidence type="ECO:0000256" key="3">
    <source>
        <dbReference type="ARBA" id="ARBA00022475"/>
    </source>
</evidence>
<keyword evidence="5 7" id="KW-1133">Transmembrane helix</keyword>
<sequence>MTITTSKLGARARTAGLSVVVLFVAALLWEAGARALSSIFVPPLSEVLVHIGDEWFGGPAYQLFLSDSLIGTVWPSIVRVVPSFVIGALAAVVLGVAIGLLRPLRDTLYPLIHFLRSIPSAAKVPLFVVLLGIGDAMKMSVIAVAVAFPVLINTVEGVRSVEPALLDMCKVHRVPARKRVFGIVLPSASPHIFAGLRIGSAVALIVMIVVEMLAASDGIGYFVLYAQRQFRFLDMWAGLLLLAVFGYLLNLGLNLLERRVLGWHAKARAGTGH</sequence>
<dbReference type="KEGG" id="pmad:BAY61_05715"/>
<evidence type="ECO:0000256" key="4">
    <source>
        <dbReference type="ARBA" id="ARBA00022692"/>
    </source>
</evidence>
<evidence type="ECO:0000256" key="2">
    <source>
        <dbReference type="ARBA" id="ARBA00022448"/>
    </source>
</evidence>
<feature type="transmembrane region" description="Helical" evidence="7">
    <location>
        <begin position="202"/>
        <end position="224"/>
    </location>
</feature>
<keyword evidence="9" id="KW-1185">Reference proteome</keyword>
<dbReference type="CDD" id="cd06261">
    <property type="entry name" value="TM_PBP2"/>
    <property type="match status" value="1"/>
</dbReference>
<comment type="subcellular location">
    <subcellularLocation>
        <location evidence="1 7">Cell membrane</location>
        <topology evidence="1 7">Multi-pass membrane protein</topology>
    </subcellularLocation>
</comment>
<proteinExistence type="inferred from homology"/>
<feature type="transmembrane region" description="Helical" evidence="7">
    <location>
        <begin position="113"/>
        <end position="133"/>
    </location>
</feature>
<dbReference type="Pfam" id="PF00528">
    <property type="entry name" value="BPD_transp_1"/>
    <property type="match status" value="1"/>
</dbReference>